<dbReference type="EC" id="2.1.1.329" evidence="4"/>
<comment type="subcellular location">
    <subcellularLocation>
        <location evidence="4">Plastid</location>
        <location evidence="4">Chloroplast</location>
    </subcellularLocation>
</comment>
<dbReference type="InterPro" id="IPR029063">
    <property type="entry name" value="SAM-dependent_MTases_sf"/>
</dbReference>
<keyword evidence="4" id="KW-0150">Chloroplast</keyword>
<name>A0A1D1ZKR9_9ARAE</name>
<dbReference type="GO" id="GO:0042372">
    <property type="term" value="P:phylloquinone biosynthetic process"/>
    <property type="evidence" value="ECO:0007669"/>
    <property type="project" value="UniProtKB-UniRule"/>
</dbReference>
<evidence type="ECO:0000313" key="5">
    <source>
        <dbReference type="EMBL" id="JAT67333.1"/>
    </source>
</evidence>
<comment type="function">
    <text evidence="4">Involved in the biosynthesis of phylloquinone (vitamin K1). Methyltransferase required for the conversion of 2-phytyl-1,4-beta-naphthoquinol to phylloquinol.</text>
</comment>
<keyword evidence="1 4" id="KW-0489">Methyltransferase</keyword>
<dbReference type="GO" id="GO:0009507">
    <property type="term" value="C:chloroplast"/>
    <property type="evidence" value="ECO:0007669"/>
    <property type="project" value="UniProtKB-SubCell"/>
</dbReference>
<evidence type="ECO:0000256" key="3">
    <source>
        <dbReference type="ARBA" id="ARBA00022691"/>
    </source>
</evidence>
<dbReference type="PANTHER" id="PTHR43591:SF24">
    <property type="entry name" value="2-METHOXY-6-POLYPRENYL-1,4-BENZOQUINOL METHYLASE, MITOCHONDRIAL"/>
    <property type="match status" value="1"/>
</dbReference>
<comment type="similarity">
    <text evidence="4">Belongs to the class I-like SAM-binding methyltransferase superfamily. MenG/UbiE family.</text>
</comment>
<dbReference type="GO" id="GO:0052624">
    <property type="term" value="F:2-phytyl-1,4-naphthoquinone methyltransferase activity"/>
    <property type="evidence" value="ECO:0007669"/>
    <property type="project" value="UniProtKB-UniRule"/>
</dbReference>
<dbReference type="HAMAP" id="MF_01813">
    <property type="entry name" value="MenG_UbiE_methyltr"/>
    <property type="match status" value="1"/>
</dbReference>
<reference evidence="5" key="1">
    <citation type="submission" date="2015-07" db="EMBL/GenBank/DDBJ databases">
        <title>Transcriptome Assembly of Anthurium amnicola.</title>
        <authorList>
            <person name="Suzuki J."/>
        </authorList>
    </citation>
    <scope>NUCLEOTIDE SEQUENCE</scope>
</reference>
<dbReference type="PROSITE" id="PS51608">
    <property type="entry name" value="SAM_MT_UBIE"/>
    <property type="match status" value="1"/>
</dbReference>
<organism evidence="5">
    <name type="scientific">Anthurium amnicola</name>
    <dbReference type="NCBI Taxonomy" id="1678845"/>
    <lineage>
        <taxon>Eukaryota</taxon>
        <taxon>Viridiplantae</taxon>
        <taxon>Streptophyta</taxon>
        <taxon>Embryophyta</taxon>
        <taxon>Tracheophyta</taxon>
        <taxon>Spermatophyta</taxon>
        <taxon>Magnoliopsida</taxon>
        <taxon>Liliopsida</taxon>
        <taxon>Araceae</taxon>
        <taxon>Pothoideae</taxon>
        <taxon>Potheae</taxon>
        <taxon>Anthurium</taxon>
    </lineage>
</organism>
<evidence type="ECO:0000256" key="2">
    <source>
        <dbReference type="ARBA" id="ARBA00022679"/>
    </source>
</evidence>
<dbReference type="Gene3D" id="3.40.50.150">
    <property type="entry name" value="Vaccinia Virus protein VP39"/>
    <property type="match status" value="1"/>
</dbReference>
<dbReference type="NCBIfam" id="TIGR01934">
    <property type="entry name" value="MenG_MenH_UbiE"/>
    <property type="match status" value="1"/>
</dbReference>
<dbReference type="InterPro" id="IPR004033">
    <property type="entry name" value="UbiE/COQ5_MeTrFase"/>
</dbReference>
<gene>
    <name evidence="5" type="primary">MENG_5</name>
    <name evidence="4" type="synonym">MENG</name>
    <name evidence="5" type="ORF">g.88019</name>
</gene>
<comment type="catalytic activity">
    <reaction evidence="4">
        <text>demethylphylloquinol + S-adenosyl-L-methionine = phylloquinol + S-adenosyl-L-homocysteine + H(+)</text>
        <dbReference type="Rhea" id="RHEA:40551"/>
        <dbReference type="ChEBI" id="CHEBI:15378"/>
        <dbReference type="ChEBI" id="CHEBI:28433"/>
        <dbReference type="ChEBI" id="CHEBI:57856"/>
        <dbReference type="ChEBI" id="CHEBI:59789"/>
        <dbReference type="ChEBI" id="CHEBI:87844"/>
        <dbReference type="EC" id="2.1.1.329"/>
    </reaction>
</comment>
<accession>A0A1D1ZKR9</accession>
<dbReference type="GO" id="GO:0032259">
    <property type="term" value="P:methylation"/>
    <property type="evidence" value="ECO:0007669"/>
    <property type="project" value="UniProtKB-KW"/>
</dbReference>
<sequence>MASFPCLCSPSPAAAAPCAFSTSHLRLWNPRPSPPTRFRCSAAERQVLFSRIAPVYDNLNDLLTLGLHRVWKRMAVSWSGAKKGDRVLDLCCGSGDLAFLLSERVGPQGQVAALDFSTEQLLIAKARQDLSGKACHRNIVWVEGDALNLSFPACHFDAITVGYGLRNVVDKRKAMEEIFRVLKPGSRVSILDINKSSNAFTTFFQEYMIDHVVVPVASSYGFFKEYSYLKPSIQAFLTGKELEKLAYEVGFSNAKHYELSGGLMGNLAATR</sequence>
<dbReference type="SUPFAM" id="SSF53335">
    <property type="entry name" value="S-adenosyl-L-methionine-dependent methyltransferases"/>
    <property type="match status" value="1"/>
</dbReference>
<dbReference type="InterPro" id="IPR032904">
    <property type="entry name" value="MenG"/>
</dbReference>
<protein>
    <recommendedName>
        <fullName evidence="4">2-phytyl-1,4-beta-naphthoquinone methyltransferase, chloroplastic</fullName>
        <ecNumber evidence="4">2.1.1.329</ecNumber>
    </recommendedName>
    <alternativeName>
        <fullName evidence="4">Demethylphylloquinone methyltransferase</fullName>
    </alternativeName>
    <alternativeName>
        <fullName evidence="4">Menaquinone biosynthesis methyltransferase ubiE-like protein</fullName>
    </alternativeName>
</protein>
<dbReference type="NCBIfam" id="NF001244">
    <property type="entry name" value="PRK00216.1-5"/>
    <property type="match status" value="1"/>
</dbReference>
<keyword evidence="3 4" id="KW-0949">S-adenosyl-L-methionine</keyword>
<proteinExistence type="inferred from homology"/>
<dbReference type="CDD" id="cd02440">
    <property type="entry name" value="AdoMet_MTases"/>
    <property type="match status" value="1"/>
</dbReference>
<dbReference type="PANTHER" id="PTHR43591">
    <property type="entry name" value="METHYLTRANSFERASE"/>
    <property type="match status" value="1"/>
</dbReference>
<evidence type="ECO:0000256" key="1">
    <source>
        <dbReference type="ARBA" id="ARBA00022603"/>
    </source>
</evidence>
<keyword evidence="4" id="KW-0934">Plastid</keyword>
<dbReference type="AlphaFoldDB" id="A0A1D1ZKR9"/>
<keyword evidence="2 4" id="KW-0808">Transferase</keyword>
<evidence type="ECO:0000256" key="4">
    <source>
        <dbReference type="HAMAP-Rule" id="MF_03192"/>
    </source>
</evidence>
<dbReference type="EMBL" id="GDJX01000603">
    <property type="protein sequence ID" value="JAT67333.1"/>
    <property type="molecule type" value="Transcribed_RNA"/>
</dbReference>
<dbReference type="Pfam" id="PF01209">
    <property type="entry name" value="Ubie_methyltran"/>
    <property type="match status" value="1"/>
</dbReference>
<dbReference type="HAMAP" id="MF_01982">
    <property type="entry name" value="MenG_phylloquinone_subfam"/>
    <property type="match status" value="1"/>
</dbReference>